<dbReference type="AlphaFoldDB" id="A0AAU8D1P4"/>
<dbReference type="PANTHER" id="PTHR47495">
    <property type="entry name" value="ALDEHYDE DEHYDROGENASE"/>
    <property type="match status" value="1"/>
</dbReference>
<dbReference type="InterPro" id="IPR052516">
    <property type="entry name" value="N-heterocyclic_Hydroxylase"/>
</dbReference>
<sequence>MSTAPFSGRARVDAHAKVRGASTYAADTQFPRLLYAMTVPSPIAKGTITSLSIEAAMRVRGVVRVLTSADFPPPLPPGDHGDLPGTPRPTLETQIAYRGQPVAIVVAETVEAAIEGAEVVRPSFEPEPFACVIGSPGESREPAEDLTAGDAAQALAGAATIVEAEYVSPTQHHNPIELLSTTAVWADERLTIYEGSQNTGAIKVAVARTLGLDPAQVDVKSPTVGGAFGQKGWVQRQTALVAHAAMLIGRPVKLVLPRGQVFHLATFRPNTRHRIRLGADANGKMIAARYEVEQQQSRNGGFPATDYHEGAIRLYGIANYHGAATNIRMDTQPPGHMRAPYEHPACFAFEGAVDELAYKLGRDPVEFRIANDTQVDPHTGAPLSSRFLNECFRQGAERFGWARRTPAPGSMTDADGTQIGWGVASGLYPSLIHPAIATLRIGADGSTRFAIAGHEFGQGIRTALTAVLTRELQIEADRLDIAIGDTTAAPQHLTAGSWGTASAVPVAAMAVERMRSAVSELLDGRPITGNLHQQLAAVRRPFLQVEVSQLGPGQDAAALEELKSGGFAVTGPAYPNFTTMSYIAHFVEVRIEPRTRRVRVPRVVSVADCGRVISPRTAASQVRGGVVWGIGHALREATEVDPRYGGYLNNDLADYVLAVNADIGEIEVGFIDEPDPLFNALGVKSLGEVAMVGAAAAVANAVFHATGKRLRELPIRIEHLL</sequence>
<dbReference type="RefSeq" id="WP_353646593.1">
    <property type="nucleotide sequence ID" value="NZ_CP159256.1"/>
</dbReference>
<dbReference type="InterPro" id="IPR046867">
    <property type="entry name" value="AldOxase/xan_DH_MoCoBD2"/>
</dbReference>
<proteinExistence type="predicted"/>
<dbReference type="Gene3D" id="3.30.365.10">
    <property type="entry name" value="Aldehyde oxidase/xanthine dehydrogenase, molybdopterin binding domain"/>
    <property type="match status" value="4"/>
</dbReference>
<evidence type="ECO:0000259" key="1">
    <source>
        <dbReference type="SMART" id="SM01008"/>
    </source>
</evidence>
<dbReference type="EMBL" id="CP159256">
    <property type="protein sequence ID" value="XCG52387.1"/>
    <property type="molecule type" value="Genomic_DNA"/>
</dbReference>
<keyword evidence="2" id="KW-0614">Plasmid</keyword>
<dbReference type="PANTHER" id="PTHR47495:SF1">
    <property type="entry name" value="BLL3820 PROTEIN"/>
    <property type="match status" value="1"/>
</dbReference>
<organism evidence="2">
    <name type="scientific">Mesorhizobium sp. WSM2240</name>
    <dbReference type="NCBI Taxonomy" id="3228851"/>
    <lineage>
        <taxon>Bacteria</taxon>
        <taxon>Pseudomonadati</taxon>
        <taxon>Pseudomonadota</taxon>
        <taxon>Alphaproteobacteria</taxon>
        <taxon>Hyphomicrobiales</taxon>
        <taxon>Phyllobacteriaceae</taxon>
        <taxon>Mesorhizobium</taxon>
    </lineage>
</organism>
<dbReference type="SUPFAM" id="SSF56003">
    <property type="entry name" value="Molybdenum cofactor-binding domain"/>
    <property type="match status" value="1"/>
</dbReference>
<dbReference type="InterPro" id="IPR037165">
    <property type="entry name" value="AldOxase/xan_DH_Mopterin-bd_sf"/>
</dbReference>
<feature type="domain" description="Aldehyde oxidase/xanthine dehydrogenase a/b hammerhead" evidence="1">
    <location>
        <begin position="19"/>
        <end position="128"/>
    </location>
</feature>
<dbReference type="SUPFAM" id="SSF54665">
    <property type="entry name" value="CO dehydrogenase molybdoprotein N-domain-like"/>
    <property type="match status" value="1"/>
</dbReference>
<dbReference type="InterPro" id="IPR000674">
    <property type="entry name" value="Ald_Oxase/Xan_DH_a/b"/>
</dbReference>
<dbReference type="Pfam" id="PF20256">
    <property type="entry name" value="MoCoBD_2"/>
    <property type="match status" value="1"/>
</dbReference>
<dbReference type="Pfam" id="PF02738">
    <property type="entry name" value="MoCoBD_1"/>
    <property type="match status" value="1"/>
</dbReference>
<evidence type="ECO:0000313" key="2">
    <source>
        <dbReference type="EMBL" id="XCG52387.1"/>
    </source>
</evidence>
<accession>A0AAU8D1P4</accession>
<reference evidence="2" key="1">
    <citation type="submission" date="2024-06" db="EMBL/GenBank/DDBJ databases">
        <title>Mesorhizobium karijinii sp. nov., a symbiont of the iconic Swainsona formosa from arid Australia.</title>
        <authorList>
            <person name="Hill Y.J."/>
            <person name="Watkin E.L.J."/>
            <person name="O'Hara G.W."/>
            <person name="Terpolilli J."/>
            <person name="Tye M.L."/>
            <person name="Kohlmeier M.G."/>
        </authorList>
    </citation>
    <scope>NUCLEOTIDE SEQUENCE</scope>
    <source>
        <strain evidence="2">WSM2240</strain>
        <plasmid evidence="2">pMk2240A</plasmid>
    </source>
</reference>
<gene>
    <name evidence="2" type="ORF">ABVK50_30005</name>
</gene>
<dbReference type="GO" id="GO:0016491">
    <property type="term" value="F:oxidoreductase activity"/>
    <property type="evidence" value="ECO:0007669"/>
    <property type="project" value="InterPro"/>
</dbReference>
<geneLocation type="plasmid" evidence="2">
    <name>pMk2240A</name>
</geneLocation>
<dbReference type="Gene3D" id="3.90.1170.50">
    <property type="entry name" value="Aldehyde oxidase/xanthine dehydrogenase, a/b hammerhead"/>
    <property type="match status" value="1"/>
</dbReference>
<dbReference type="SMART" id="SM01008">
    <property type="entry name" value="Ald_Xan_dh_C"/>
    <property type="match status" value="1"/>
</dbReference>
<name>A0AAU8D1P4_9HYPH</name>
<protein>
    <submittedName>
        <fullName evidence="2">Xanthine dehydrogenase family protein molybdopterin-binding subunit</fullName>
    </submittedName>
</protein>
<dbReference type="InterPro" id="IPR008274">
    <property type="entry name" value="AldOxase/xan_DH_MoCoBD1"/>
</dbReference>
<dbReference type="Pfam" id="PF01315">
    <property type="entry name" value="Ald_Xan_dh_C"/>
    <property type="match status" value="1"/>
</dbReference>
<dbReference type="InterPro" id="IPR036856">
    <property type="entry name" value="Ald_Oxase/Xan_DH_a/b_sf"/>
</dbReference>